<evidence type="ECO:0000313" key="4">
    <source>
        <dbReference type="Proteomes" id="UP001428341"/>
    </source>
</evidence>
<gene>
    <name evidence="3" type="ORF">WN944_002591</name>
</gene>
<feature type="compositionally biased region" description="Basic and acidic residues" evidence="1">
    <location>
        <begin position="329"/>
        <end position="338"/>
    </location>
</feature>
<evidence type="ECO:0000259" key="2">
    <source>
        <dbReference type="SMART" id="SM00751"/>
    </source>
</evidence>
<organism evidence="3 4">
    <name type="scientific">Citrus x changshan-huyou</name>
    <dbReference type="NCBI Taxonomy" id="2935761"/>
    <lineage>
        <taxon>Eukaryota</taxon>
        <taxon>Viridiplantae</taxon>
        <taxon>Streptophyta</taxon>
        <taxon>Embryophyta</taxon>
        <taxon>Tracheophyta</taxon>
        <taxon>Spermatophyta</taxon>
        <taxon>Magnoliopsida</taxon>
        <taxon>eudicotyledons</taxon>
        <taxon>Gunneridae</taxon>
        <taxon>Pentapetalae</taxon>
        <taxon>rosids</taxon>
        <taxon>malvids</taxon>
        <taxon>Sapindales</taxon>
        <taxon>Rutaceae</taxon>
        <taxon>Aurantioideae</taxon>
        <taxon>Citrus</taxon>
    </lineage>
</organism>
<reference evidence="3 4" key="1">
    <citation type="submission" date="2024-05" db="EMBL/GenBank/DDBJ databases">
        <title>Haplotype-resolved chromosome-level genome assembly of Huyou (Citrus changshanensis).</title>
        <authorList>
            <person name="Miao C."/>
            <person name="Chen W."/>
            <person name="Wu Y."/>
            <person name="Wang L."/>
            <person name="Zhao S."/>
            <person name="Grierson D."/>
            <person name="Xu C."/>
            <person name="Chen K."/>
        </authorList>
    </citation>
    <scope>NUCLEOTIDE SEQUENCE [LARGE SCALE GENOMIC DNA]</scope>
    <source>
        <strain evidence="3">01-14</strain>
        <tissue evidence="3">Leaf</tissue>
    </source>
</reference>
<feature type="compositionally biased region" description="Polar residues" evidence="1">
    <location>
        <begin position="367"/>
        <end position="381"/>
    </location>
</feature>
<evidence type="ECO:0000256" key="1">
    <source>
        <dbReference type="SAM" id="MobiDB-lite"/>
    </source>
</evidence>
<protein>
    <recommendedName>
        <fullName evidence="2">BSD domain-containing protein</fullName>
    </recommendedName>
</protein>
<dbReference type="SUPFAM" id="SSF140383">
    <property type="entry name" value="BSD domain-like"/>
    <property type="match status" value="1"/>
</dbReference>
<feature type="compositionally biased region" description="Basic and acidic residues" evidence="1">
    <location>
        <begin position="382"/>
        <end position="403"/>
    </location>
</feature>
<feature type="compositionally biased region" description="Acidic residues" evidence="1">
    <location>
        <begin position="339"/>
        <end position="348"/>
    </location>
</feature>
<dbReference type="InterPro" id="IPR035925">
    <property type="entry name" value="BSD_dom_sf"/>
</dbReference>
<feature type="region of interest" description="Disordered" evidence="1">
    <location>
        <begin position="1"/>
        <end position="30"/>
    </location>
</feature>
<sequence>MSWLFKSLQSDGSDSPQSSPTNRNGGVKEELSVLGENIGRQLRGVAAFLAPPPITESQSQSRPSDSPTLQGIRDDLVEIGGSFKSGLSLLSGNKAVAGFSKLASNLLQFRNQDDYGEEFDGVAGITGEVVEFVKEISLRSECWTDFPLSLDDDFEMSDAQREHAFSVERLVPSFTDLRISLRPHLGDNRFWMIYFILLLPRLNEEDFELLSTPKARTSIHMLSRLFFSKFYLHVKPRSSHCGATHIIATRNMLLQKLQTTRNVQVGNNTSDASQKSSEIGETQEENIGSREKDVTKIVNATKDLEIEDEENTEQWLEEDDTDTGFSVSTRKEIHHEEDVSFSDLEDESNDRPGRLSARRSAEGTKAISPSGSSDWVQLQESSMHRGDLERACRSTTSRDKDSEGESSDWLAVDDFD</sequence>
<dbReference type="PANTHER" id="PTHR31923">
    <property type="entry name" value="BSD DOMAIN-CONTAINING PROTEIN"/>
    <property type="match status" value="1"/>
</dbReference>
<dbReference type="SMART" id="SM00751">
    <property type="entry name" value="BSD"/>
    <property type="match status" value="1"/>
</dbReference>
<proteinExistence type="predicted"/>
<name>A0AAP0QSB2_9ROSI</name>
<feature type="compositionally biased region" description="Low complexity" evidence="1">
    <location>
        <begin position="7"/>
        <end position="20"/>
    </location>
</feature>
<feature type="region of interest" description="Disordered" evidence="1">
    <location>
        <begin position="264"/>
        <end position="416"/>
    </location>
</feature>
<feature type="compositionally biased region" description="Acidic residues" evidence="1">
    <location>
        <begin position="404"/>
        <end position="416"/>
    </location>
</feature>
<comment type="caution">
    <text evidence="3">The sequence shown here is derived from an EMBL/GenBank/DDBJ whole genome shotgun (WGS) entry which is preliminary data.</text>
</comment>
<feature type="compositionally biased region" description="Polar residues" evidence="1">
    <location>
        <begin position="264"/>
        <end position="280"/>
    </location>
</feature>
<keyword evidence="4" id="KW-1185">Reference proteome</keyword>
<dbReference type="InterPro" id="IPR005607">
    <property type="entry name" value="BSD_dom"/>
</dbReference>
<dbReference type="PANTHER" id="PTHR31923:SF9">
    <property type="entry name" value="BSD DOMAIN-CONTAINING PROTEIN"/>
    <property type="match status" value="1"/>
</dbReference>
<dbReference type="AlphaFoldDB" id="A0AAP0QSB2"/>
<accession>A0AAP0QSB2</accession>
<feature type="domain" description="BSD" evidence="2">
    <location>
        <begin position="151"/>
        <end position="202"/>
    </location>
</feature>
<dbReference type="EMBL" id="JBCGBO010000004">
    <property type="protein sequence ID" value="KAK9210221.1"/>
    <property type="molecule type" value="Genomic_DNA"/>
</dbReference>
<feature type="compositionally biased region" description="Acidic residues" evidence="1">
    <location>
        <begin position="305"/>
        <end position="322"/>
    </location>
</feature>
<dbReference type="Proteomes" id="UP001428341">
    <property type="component" value="Unassembled WGS sequence"/>
</dbReference>
<evidence type="ECO:0000313" key="3">
    <source>
        <dbReference type="EMBL" id="KAK9210221.1"/>
    </source>
</evidence>